<feature type="transmembrane region" description="Helical" evidence="1">
    <location>
        <begin position="103"/>
        <end position="124"/>
    </location>
</feature>
<keyword evidence="1" id="KW-0472">Membrane</keyword>
<evidence type="ECO:0000256" key="1">
    <source>
        <dbReference type="SAM" id="Phobius"/>
    </source>
</evidence>
<dbReference type="AlphaFoldDB" id="A0A7H1BK64"/>
<keyword evidence="3" id="KW-1185">Reference proteome</keyword>
<feature type="transmembrane region" description="Helical" evidence="1">
    <location>
        <begin position="71"/>
        <end position="91"/>
    </location>
</feature>
<reference evidence="2 3" key="1">
    <citation type="submission" date="2020-09" db="EMBL/GenBank/DDBJ databases">
        <title>A novel species.</title>
        <authorList>
            <person name="Gao J."/>
        </authorList>
    </citation>
    <scope>NUCLEOTIDE SEQUENCE [LARGE SCALE GENOMIC DNA]</scope>
    <source>
        <strain evidence="2 3">CRXT-Y-14</strain>
    </source>
</reference>
<sequence>MSGSVRRSWWDPVLSTVGLELAALAVCGVMVLVGWPFGWLPDTEVVGFVTFVFTTGPAAELYREAAPTRRLAAVVALLAIVTAWLLVVAIADWAFPALVDRGVGALVAYLVAAPIGVAVFSWFLTEANTG</sequence>
<proteinExistence type="predicted"/>
<accession>A0A7H1BK64</accession>
<dbReference type="KEGG" id="sxn:IAG42_35160"/>
<dbReference type="EMBL" id="CP061281">
    <property type="protein sequence ID" value="QNS09119.1"/>
    <property type="molecule type" value="Genomic_DNA"/>
</dbReference>
<keyword evidence="1" id="KW-1133">Transmembrane helix</keyword>
<organism evidence="2 3">
    <name type="scientific">Streptomyces xanthii</name>
    <dbReference type="NCBI Taxonomy" id="2768069"/>
    <lineage>
        <taxon>Bacteria</taxon>
        <taxon>Bacillati</taxon>
        <taxon>Actinomycetota</taxon>
        <taxon>Actinomycetes</taxon>
        <taxon>Kitasatosporales</taxon>
        <taxon>Streptomycetaceae</taxon>
        <taxon>Streptomyces</taxon>
    </lineage>
</organism>
<protein>
    <submittedName>
        <fullName evidence="2">Uncharacterized protein</fullName>
    </submittedName>
</protein>
<evidence type="ECO:0000313" key="2">
    <source>
        <dbReference type="EMBL" id="QNS09119.1"/>
    </source>
</evidence>
<keyword evidence="1" id="KW-0812">Transmembrane</keyword>
<dbReference type="Proteomes" id="UP000516428">
    <property type="component" value="Chromosome"/>
</dbReference>
<name>A0A7H1BK64_9ACTN</name>
<feature type="transmembrane region" description="Helical" evidence="1">
    <location>
        <begin position="45"/>
        <end position="62"/>
    </location>
</feature>
<feature type="transmembrane region" description="Helical" evidence="1">
    <location>
        <begin position="12"/>
        <end position="33"/>
    </location>
</feature>
<gene>
    <name evidence="2" type="ORF">IAG42_35160</name>
</gene>
<evidence type="ECO:0000313" key="3">
    <source>
        <dbReference type="Proteomes" id="UP000516428"/>
    </source>
</evidence>